<organism evidence="1">
    <name type="scientific">Ophidiomyces ophidiicola</name>
    <dbReference type="NCBI Taxonomy" id="1387563"/>
    <lineage>
        <taxon>Eukaryota</taxon>
        <taxon>Fungi</taxon>
        <taxon>Dikarya</taxon>
        <taxon>Ascomycota</taxon>
        <taxon>Pezizomycotina</taxon>
        <taxon>Eurotiomycetes</taxon>
        <taxon>Eurotiomycetidae</taxon>
        <taxon>Onygenales</taxon>
        <taxon>Onygenaceae</taxon>
        <taxon>Ophidiomyces</taxon>
    </lineage>
</organism>
<protein>
    <submittedName>
        <fullName evidence="1">Uncharacterized protein</fullName>
    </submittedName>
</protein>
<proteinExistence type="predicted"/>
<dbReference type="EMBL" id="JALBCA010000022">
    <property type="protein sequence ID" value="KAI2389700.1"/>
    <property type="molecule type" value="Genomic_DNA"/>
</dbReference>
<sequence>MAGPAVLRKDQLETSLYNERELIRAGKLKEDNPLDLSDDFKELCEACRRGDLKVCHEKIALGVNINGRDLFDCTPLILASLCGHYDVVRLLLESGALCERDTFQGERCLYNALNDNIRNLLLKYDYSKATDPLQPYAAHITSLLTREHPRTSDIVVTSADESFHLHKFILSARSPYFRKKLLNSPNVSTSQLPITLPPQAFSAGIRYLYFGDTPRELRSGPGTGFSESDVLAGIDKIATQLGLHTLMDTIMDSGDRRLARQRRVDESAKGRDDMEIWFQENVLKHKIVTDTDSIDQVKWSRDNMVFADVLLQADEDATDAVEQTEISHDGGTLGRIPIGPKLQARKSVLYPVHRAMLLRSEFFLAMFSSGFREAQMSEHLQVISVDCAPDVLEIVLTFLYTEKANFPLNVAIDVLYAADLLMIERLKNKAALIISSLGSGNTNPLESNLLNGAPAADQLSADMAYGLALSEAEEDEEPIDIYEIMRAGWFTRVQRLEEFAARYLATRLEKHIDRPEFEQLVLESAARIEKRHKTDTIELIDDIRYYLDDRFRMRFEEDCLFDEMEENSEKVVAELREAITEPTSSSNSSNTDTPSSFSSDSRAAGTLNPENIGDFKVELSGHAPKESPFSPQIRSLSKQPPVSSSTFSRDAANYQLLQRKLDILLEKLNLDA</sequence>
<gene>
    <name evidence="1" type="ORF">LOY88_001974</name>
</gene>
<reference evidence="1" key="1">
    <citation type="journal article" date="2022" name="bioRxiv">
        <title>Population genetic analysis of Ophidiomyces ophidiicola, the causative agent of snake fungal disease, indicates recent introductions to the USA.</title>
        <authorList>
            <person name="Ladner J.T."/>
            <person name="Palmer J.M."/>
            <person name="Ettinger C.L."/>
            <person name="Stajich J.E."/>
            <person name="Farrell T.M."/>
            <person name="Glorioso B.M."/>
            <person name="Lawson B."/>
            <person name="Price S.J."/>
            <person name="Stengle A.G."/>
            <person name="Grear D.A."/>
            <person name="Lorch J.M."/>
        </authorList>
    </citation>
    <scope>NUCLEOTIDE SEQUENCE</scope>
    <source>
        <strain evidence="1">NWHC 24266-5</strain>
    </source>
</reference>
<accession>A0ACB8V3J9</accession>
<name>A0ACB8V3J9_9EURO</name>
<evidence type="ECO:0000313" key="1">
    <source>
        <dbReference type="EMBL" id="KAI2389700.1"/>
    </source>
</evidence>
<comment type="caution">
    <text evidence="1">The sequence shown here is derived from an EMBL/GenBank/DDBJ whole genome shotgun (WGS) entry which is preliminary data.</text>
</comment>